<protein>
    <submittedName>
        <fullName evidence="1">Uncharacterized protein</fullName>
    </submittedName>
</protein>
<accession>A0A8X6Q6E0</accession>
<dbReference type="EMBL" id="BMAW01027575">
    <property type="protein sequence ID" value="GFU02792.1"/>
    <property type="molecule type" value="Genomic_DNA"/>
</dbReference>
<organism evidence="1 2">
    <name type="scientific">Nephila pilipes</name>
    <name type="common">Giant wood spider</name>
    <name type="synonym">Nephila maculata</name>
    <dbReference type="NCBI Taxonomy" id="299642"/>
    <lineage>
        <taxon>Eukaryota</taxon>
        <taxon>Metazoa</taxon>
        <taxon>Ecdysozoa</taxon>
        <taxon>Arthropoda</taxon>
        <taxon>Chelicerata</taxon>
        <taxon>Arachnida</taxon>
        <taxon>Araneae</taxon>
        <taxon>Araneomorphae</taxon>
        <taxon>Entelegynae</taxon>
        <taxon>Araneoidea</taxon>
        <taxon>Nephilidae</taxon>
        <taxon>Nephila</taxon>
    </lineage>
</organism>
<comment type="caution">
    <text evidence="1">The sequence shown here is derived from an EMBL/GenBank/DDBJ whole genome shotgun (WGS) entry which is preliminary data.</text>
</comment>
<evidence type="ECO:0000313" key="1">
    <source>
        <dbReference type="EMBL" id="GFU02792.1"/>
    </source>
</evidence>
<dbReference type="Proteomes" id="UP000887013">
    <property type="component" value="Unassembled WGS sequence"/>
</dbReference>
<sequence length="148" mass="16469">MDLGRPASKERTAGQRFVVKGQQHGMRCCVPQTPISTSGFLYETCVIEIFHEESSLDGSTFSSHWVLMCVAIKRSAPLLQNNNWCSEEEGKRRIVLQIIRNGITSALLCSMELGPRVISPGMTAGRGMNHDIAFYPPRGAIFRLDRSL</sequence>
<dbReference type="AlphaFoldDB" id="A0A8X6Q6E0"/>
<gene>
    <name evidence="1" type="ORF">NPIL_35341</name>
</gene>
<keyword evidence="2" id="KW-1185">Reference proteome</keyword>
<name>A0A8X6Q6E0_NEPPI</name>
<reference evidence="1" key="1">
    <citation type="submission" date="2020-08" db="EMBL/GenBank/DDBJ databases">
        <title>Multicomponent nature underlies the extraordinary mechanical properties of spider dragline silk.</title>
        <authorList>
            <person name="Kono N."/>
            <person name="Nakamura H."/>
            <person name="Mori M."/>
            <person name="Yoshida Y."/>
            <person name="Ohtoshi R."/>
            <person name="Malay A.D."/>
            <person name="Moran D.A.P."/>
            <person name="Tomita M."/>
            <person name="Numata K."/>
            <person name="Arakawa K."/>
        </authorList>
    </citation>
    <scope>NUCLEOTIDE SEQUENCE</scope>
</reference>
<proteinExistence type="predicted"/>
<evidence type="ECO:0000313" key="2">
    <source>
        <dbReference type="Proteomes" id="UP000887013"/>
    </source>
</evidence>